<dbReference type="PANTHER" id="PTHR28567:SF4">
    <property type="entry name" value="PROTEIN FAM53C"/>
    <property type="match status" value="1"/>
</dbReference>
<keyword evidence="4" id="KW-1185">Reference proteome</keyword>
<evidence type="ECO:0000256" key="2">
    <source>
        <dbReference type="SAM" id="MobiDB-lite"/>
    </source>
</evidence>
<feature type="region of interest" description="Disordered" evidence="2">
    <location>
        <begin position="328"/>
        <end position="384"/>
    </location>
</feature>
<feature type="compositionally biased region" description="Pro residues" evidence="2">
    <location>
        <begin position="100"/>
        <end position="116"/>
    </location>
</feature>
<sequence>MLDPTFPMMQLVHTHVTNILMCLPLESSYWQLCPPSKSGLQGGLLSSSFPPGPVPLVPPDAHLQEGGDPLDTPPSHPPLQQHRPLAPSSSASELSLPGAPAVPPGGPGLPPPPPPPPKRHCRSLSVPEDLSRCRYTWRPSASRVWTPVSRQQCHGAVGGGVTGAGGVGVVGGGACPLRAPSSSLNSSLHSSSSPTFFSPGAVSGLAATLELPLGPQRGGGGGRRSLLLLLPLPLLLLVLPLPPAPASPSSEAFLPLPRAYQRLCGLHLLAAAASGPEPDAAAPTELLGHGGRRPGSRLAVLGLQHAVVSEALSAAAAASLPLAALRPAAPQTGSEEEAGPRQAVCPPRPGLHQDDPDPQHGPPGPGAWGPAPLWRRRAHGLLHG</sequence>
<dbReference type="GeneTree" id="ENSGT00940000176157"/>
<evidence type="ECO:0000313" key="3">
    <source>
        <dbReference type="Ensembl" id="ENSGACP00000055535.1"/>
    </source>
</evidence>
<feature type="region of interest" description="Disordered" evidence="2">
    <location>
        <begin position="51"/>
        <end position="124"/>
    </location>
</feature>
<dbReference type="Pfam" id="PF15242">
    <property type="entry name" value="FAM53"/>
    <property type="match status" value="1"/>
</dbReference>
<evidence type="ECO:0000313" key="4">
    <source>
        <dbReference type="Proteomes" id="UP000007635"/>
    </source>
</evidence>
<organism evidence="3 4">
    <name type="scientific">Gasterosteus aculeatus aculeatus</name>
    <name type="common">three-spined stickleback</name>
    <dbReference type="NCBI Taxonomy" id="481459"/>
    <lineage>
        <taxon>Eukaryota</taxon>
        <taxon>Metazoa</taxon>
        <taxon>Chordata</taxon>
        <taxon>Craniata</taxon>
        <taxon>Vertebrata</taxon>
        <taxon>Euteleostomi</taxon>
        <taxon>Actinopterygii</taxon>
        <taxon>Neopterygii</taxon>
        <taxon>Teleostei</taxon>
        <taxon>Neoteleostei</taxon>
        <taxon>Acanthomorphata</taxon>
        <taxon>Eupercaria</taxon>
        <taxon>Perciformes</taxon>
        <taxon>Cottioidei</taxon>
        <taxon>Gasterosteales</taxon>
        <taxon>Gasterosteidae</taxon>
        <taxon>Gasterosteus</taxon>
    </lineage>
</organism>
<dbReference type="InterPro" id="IPR029356">
    <property type="entry name" value="FAM53"/>
</dbReference>
<protein>
    <submittedName>
        <fullName evidence="3">Uncharacterized protein</fullName>
    </submittedName>
</protein>
<reference evidence="3 4" key="1">
    <citation type="journal article" date="2021" name="G3 (Bethesda)">
        <title>Improved contiguity of the threespine stickleback genome using long-read sequencing.</title>
        <authorList>
            <person name="Nath S."/>
            <person name="Shaw D.E."/>
            <person name="White M.A."/>
        </authorList>
    </citation>
    <scope>NUCLEOTIDE SEQUENCE [LARGE SCALE GENOMIC DNA]</scope>
    <source>
        <strain evidence="3 4">Lake Benthic</strain>
    </source>
</reference>
<dbReference type="Ensembl" id="ENSGACT00000035631.1">
    <property type="protein sequence ID" value="ENSGACP00000055535.1"/>
    <property type="gene ID" value="ENSGACG00000032825.1"/>
</dbReference>
<accession>A0AAQ4QW35</accession>
<dbReference type="Proteomes" id="UP000007635">
    <property type="component" value="Chromosome VII"/>
</dbReference>
<reference evidence="3" key="3">
    <citation type="submission" date="2025-09" db="UniProtKB">
        <authorList>
            <consortium name="Ensembl"/>
        </authorList>
    </citation>
    <scope>IDENTIFICATION</scope>
</reference>
<comment type="similarity">
    <text evidence="1">Belongs to the FAM53 family.</text>
</comment>
<feature type="compositionally biased region" description="Low complexity" evidence="2">
    <location>
        <begin position="84"/>
        <end position="99"/>
    </location>
</feature>
<dbReference type="GO" id="GO:0005634">
    <property type="term" value="C:nucleus"/>
    <property type="evidence" value="ECO:0007669"/>
    <property type="project" value="TreeGrafter"/>
</dbReference>
<feature type="compositionally biased region" description="Basic residues" evidence="2">
    <location>
        <begin position="374"/>
        <end position="384"/>
    </location>
</feature>
<dbReference type="GO" id="GO:0006606">
    <property type="term" value="P:protein import into nucleus"/>
    <property type="evidence" value="ECO:0007669"/>
    <property type="project" value="TreeGrafter"/>
</dbReference>
<reference evidence="3" key="2">
    <citation type="submission" date="2025-08" db="UniProtKB">
        <authorList>
            <consortium name="Ensembl"/>
        </authorList>
    </citation>
    <scope>IDENTIFICATION</scope>
</reference>
<proteinExistence type="inferred from homology"/>
<dbReference type="PANTHER" id="PTHR28567">
    <property type="entry name" value="PROTEIN FAM53A-LIKE ISOFORM X1"/>
    <property type="match status" value="1"/>
</dbReference>
<dbReference type="AlphaFoldDB" id="A0AAQ4QW35"/>
<name>A0AAQ4QW35_GASAC</name>
<evidence type="ECO:0000256" key="1">
    <source>
        <dbReference type="ARBA" id="ARBA00010984"/>
    </source>
</evidence>